<dbReference type="PANTHER" id="PTHR44942:SF4">
    <property type="entry name" value="METHYLTRANSFERASE TYPE 11 DOMAIN-CONTAINING PROTEIN"/>
    <property type="match status" value="1"/>
</dbReference>
<proteinExistence type="predicted"/>
<organism evidence="3 4">
    <name type="scientific">Gordonia polyisoprenivorans</name>
    <dbReference type="NCBI Taxonomy" id="84595"/>
    <lineage>
        <taxon>Bacteria</taxon>
        <taxon>Bacillati</taxon>
        <taxon>Actinomycetota</taxon>
        <taxon>Actinomycetes</taxon>
        <taxon>Mycobacteriales</taxon>
        <taxon>Gordoniaceae</taxon>
        <taxon>Gordonia</taxon>
    </lineage>
</organism>
<evidence type="ECO:0000256" key="2">
    <source>
        <dbReference type="ARBA" id="ARBA00022679"/>
    </source>
</evidence>
<dbReference type="SUPFAM" id="SSF53335">
    <property type="entry name" value="S-adenosyl-L-methionine-dependent methyltransferases"/>
    <property type="match status" value="1"/>
</dbReference>
<dbReference type="PROSITE" id="PS01131">
    <property type="entry name" value="RRNA_A_DIMETH"/>
    <property type="match status" value="1"/>
</dbReference>
<keyword evidence="1 3" id="KW-0489">Methyltransferase</keyword>
<dbReference type="InterPro" id="IPR020596">
    <property type="entry name" value="rRNA_Ade_Mease_Trfase_CS"/>
</dbReference>
<evidence type="ECO:0000313" key="4">
    <source>
        <dbReference type="Proteomes" id="UP000563898"/>
    </source>
</evidence>
<dbReference type="PANTHER" id="PTHR44942">
    <property type="entry name" value="METHYLTRANSF_11 DOMAIN-CONTAINING PROTEIN"/>
    <property type="match status" value="1"/>
</dbReference>
<dbReference type="Proteomes" id="UP000563898">
    <property type="component" value="Unassembled WGS sequence"/>
</dbReference>
<dbReference type="RefSeq" id="WP_006368218.1">
    <property type="nucleotide sequence ID" value="NZ_JAAXPC010000009.1"/>
</dbReference>
<dbReference type="InterPro" id="IPR051052">
    <property type="entry name" value="Diverse_substrate_MTase"/>
</dbReference>
<reference evidence="3 4" key="1">
    <citation type="submission" date="2020-04" db="EMBL/GenBank/DDBJ databases">
        <title>MicrobeNet Type strains.</title>
        <authorList>
            <person name="Nicholson A.C."/>
        </authorList>
    </citation>
    <scope>NUCLEOTIDE SEQUENCE [LARGE SCALE GENOMIC DNA]</scope>
    <source>
        <strain evidence="3 4">ATCC BAA-14</strain>
    </source>
</reference>
<dbReference type="Pfam" id="PF13489">
    <property type="entry name" value="Methyltransf_23"/>
    <property type="match status" value="1"/>
</dbReference>
<name>A0A846WQ74_9ACTN</name>
<dbReference type="InterPro" id="IPR029063">
    <property type="entry name" value="SAM-dependent_MTases_sf"/>
</dbReference>
<dbReference type="Gene3D" id="3.40.50.150">
    <property type="entry name" value="Vaccinia Virus protein VP39"/>
    <property type="match status" value="1"/>
</dbReference>
<gene>
    <name evidence="3" type="ORF">HGA05_16375</name>
</gene>
<sequence length="255" mass="27888">MTTSQPSHLDRRRAESFGQVADAYDRYRPPFPPEVIERLLPVPGMSVLDVGAGTGMVSAPMAAAGASVLAVEPDPLMAEKARAKGIVVEEGTFEEWDARGRTFDLVVFARSFHWVDPQVALARIPSLLNPDGRLALLWNRAAAIEPSEARIREIYREVCGADAVPTTREASRAEDRAHELLTSAGLTPTIDRFAVETHLSTEDYVNLAFTYSRQLTLDADTAARLRSRLSEFLGNDGVRVRNSTVALVCRAPVTA</sequence>
<evidence type="ECO:0000313" key="3">
    <source>
        <dbReference type="EMBL" id="NKY03146.1"/>
    </source>
</evidence>
<keyword evidence="2 3" id="KW-0808">Transferase</keyword>
<comment type="caution">
    <text evidence="3">The sequence shown here is derived from an EMBL/GenBank/DDBJ whole genome shotgun (WGS) entry which is preliminary data.</text>
</comment>
<dbReference type="GO" id="GO:0000179">
    <property type="term" value="F:rRNA (adenine-N6,N6-)-dimethyltransferase activity"/>
    <property type="evidence" value="ECO:0007669"/>
    <property type="project" value="InterPro"/>
</dbReference>
<protein>
    <submittedName>
        <fullName evidence="3">Methyltransferase domain-containing protein</fullName>
    </submittedName>
</protein>
<accession>A0A846WQ74</accession>
<dbReference type="AlphaFoldDB" id="A0A846WQ74"/>
<evidence type="ECO:0000256" key="1">
    <source>
        <dbReference type="ARBA" id="ARBA00022603"/>
    </source>
</evidence>
<dbReference type="CDD" id="cd02440">
    <property type="entry name" value="AdoMet_MTases"/>
    <property type="match status" value="1"/>
</dbReference>
<dbReference type="EMBL" id="JAAXPC010000009">
    <property type="protein sequence ID" value="NKY03146.1"/>
    <property type="molecule type" value="Genomic_DNA"/>
</dbReference>